<keyword evidence="1" id="KW-0472">Membrane</keyword>
<dbReference type="InterPro" id="IPR006598">
    <property type="entry name" value="CAP10"/>
</dbReference>
<sequence>MIDRHRTNGAQSTAAFFLVILIIVALITHWIDVTRDVVTIWGILQLLRLYPGRIPDLDLMFECGDKPVITKHDFRANGGPTPPPVFHYCGDESSYDIVFPDWSFWGWPELNIKPWEELKEDLKEGNRRIKWEERQPYAYWKGNIFLGAARHDLVRCNASDGEDWQARIFKTDWYQEKRQGFNNANLASQCNYRYKIYVEGVSWSVSEKYILACDSMSLIIKPRYYDFFSRSLLPSIHYWPVNEHDKCRSIKFAVEWGNNYTKKAQEIGRAGSKFIQENLEMEHVYDYMFHVLTEYAKLLKYKPTVPKEAVEVCPETSICSVKGSRKRFRIHSMVKSPSDSLPCNLPPAYEPAALRDFLEKKENLTKQVRLWEESRKFRK</sequence>
<evidence type="ECO:0000313" key="4">
    <source>
        <dbReference type="Proteomes" id="UP000826271"/>
    </source>
</evidence>
<reference evidence="3" key="1">
    <citation type="submission" date="2019-10" db="EMBL/GenBank/DDBJ databases">
        <authorList>
            <person name="Zhang R."/>
            <person name="Pan Y."/>
            <person name="Wang J."/>
            <person name="Ma R."/>
            <person name="Yu S."/>
        </authorList>
    </citation>
    <scope>NUCLEOTIDE SEQUENCE</scope>
    <source>
        <strain evidence="3">LA-IB0</strain>
        <tissue evidence="3">Leaf</tissue>
    </source>
</reference>
<dbReference type="PANTHER" id="PTHR12203">
    <property type="entry name" value="KDEL LYS-ASP-GLU-LEU CONTAINING - RELATED"/>
    <property type="match status" value="1"/>
</dbReference>
<comment type="caution">
    <text evidence="3">The sequence shown here is derived from an EMBL/GenBank/DDBJ whole genome shotgun (WGS) entry which is preliminary data.</text>
</comment>
<keyword evidence="1" id="KW-1133">Transmembrane helix</keyword>
<dbReference type="Proteomes" id="UP000826271">
    <property type="component" value="Unassembled WGS sequence"/>
</dbReference>
<evidence type="ECO:0000259" key="2">
    <source>
        <dbReference type="SMART" id="SM00672"/>
    </source>
</evidence>
<accession>A0AAV6YJR7</accession>
<evidence type="ECO:0000256" key="1">
    <source>
        <dbReference type="SAM" id="Phobius"/>
    </source>
</evidence>
<dbReference type="PANTHER" id="PTHR12203:SF108">
    <property type="entry name" value="O-GLUCOSYLTRANSFERASE RUMI HOMOLOG"/>
    <property type="match status" value="1"/>
</dbReference>
<dbReference type="Pfam" id="PF05686">
    <property type="entry name" value="Glyco_transf_90"/>
    <property type="match status" value="1"/>
</dbReference>
<proteinExistence type="predicted"/>
<feature type="domain" description="Glycosyl transferase CAP10" evidence="2">
    <location>
        <begin position="53"/>
        <end position="302"/>
    </location>
</feature>
<dbReference type="InterPro" id="IPR051091">
    <property type="entry name" value="O-Glucosyltr/Glycosyltrsf_90"/>
</dbReference>
<gene>
    <name evidence="3" type="ORF">BUALT_Bualt01G0225600</name>
</gene>
<keyword evidence="1" id="KW-0812">Transmembrane</keyword>
<organism evidence="3 4">
    <name type="scientific">Buddleja alternifolia</name>
    <dbReference type="NCBI Taxonomy" id="168488"/>
    <lineage>
        <taxon>Eukaryota</taxon>
        <taxon>Viridiplantae</taxon>
        <taxon>Streptophyta</taxon>
        <taxon>Embryophyta</taxon>
        <taxon>Tracheophyta</taxon>
        <taxon>Spermatophyta</taxon>
        <taxon>Magnoliopsida</taxon>
        <taxon>eudicotyledons</taxon>
        <taxon>Gunneridae</taxon>
        <taxon>Pentapetalae</taxon>
        <taxon>asterids</taxon>
        <taxon>lamiids</taxon>
        <taxon>Lamiales</taxon>
        <taxon>Scrophulariaceae</taxon>
        <taxon>Buddlejeae</taxon>
        <taxon>Buddleja</taxon>
    </lineage>
</organism>
<name>A0AAV6YJR7_9LAMI</name>
<protein>
    <recommendedName>
        <fullName evidence="2">Glycosyl transferase CAP10 domain-containing protein</fullName>
    </recommendedName>
</protein>
<feature type="transmembrane region" description="Helical" evidence="1">
    <location>
        <begin position="12"/>
        <end position="31"/>
    </location>
</feature>
<dbReference type="EMBL" id="WHWC01000001">
    <property type="protein sequence ID" value="KAG8391810.1"/>
    <property type="molecule type" value="Genomic_DNA"/>
</dbReference>
<dbReference type="AlphaFoldDB" id="A0AAV6YJR7"/>
<evidence type="ECO:0000313" key="3">
    <source>
        <dbReference type="EMBL" id="KAG8391810.1"/>
    </source>
</evidence>
<dbReference type="SMART" id="SM00672">
    <property type="entry name" value="CAP10"/>
    <property type="match status" value="1"/>
</dbReference>
<keyword evidence="4" id="KW-1185">Reference proteome</keyword>